<organism evidence="2 3">
    <name type="scientific">Clostridium putrefaciens</name>
    <dbReference type="NCBI Taxonomy" id="99675"/>
    <lineage>
        <taxon>Bacteria</taxon>
        <taxon>Bacillati</taxon>
        <taxon>Bacillota</taxon>
        <taxon>Clostridia</taxon>
        <taxon>Eubacteriales</taxon>
        <taxon>Clostridiaceae</taxon>
        <taxon>Clostridium</taxon>
    </lineage>
</organism>
<evidence type="ECO:0000313" key="2">
    <source>
        <dbReference type="EMBL" id="SUY44854.1"/>
    </source>
</evidence>
<accession>A0A381J445</accession>
<sequence>MNFKKIIKSISLGIAICACVSTGVQAGQSNLLTYTGTDIWDWRTINDFSLSSSQNVTVYHSQTRNTASSSTYLNVDVRKYAFVGSTSQFEQHFTGNDSGTFSGNLSKGKYFLRFKSSVKAQKFDIDGSVY</sequence>
<dbReference type="EMBL" id="UFWZ01000001">
    <property type="protein sequence ID" value="SUY44854.1"/>
    <property type="molecule type" value="Genomic_DNA"/>
</dbReference>
<evidence type="ECO:0000313" key="3">
    <source>
        <dbReference type="Proteomes" id="UP000254664"/>
    </source>
</evidence>
<dbReference type="PROSITE" id="PS51257">
    <property type="entry name" value="PROKAR_LIPOPROTEIN"/>
    <property type="match status" value="1"/>
</dbReference>
<evidence type="ECO:0000256" key="1">
    <source>
        <dbReference type="SAM" id="SignalP"/>
    </source>
</evidence>
<keyword evidence="3" id="KW-1185">Reference proteome</keyword>
<gene>
    <name evidence="2" type="ORF">NCTC9836_00028</name>
</gene>
<feature type="chain" id="PRO_5016723165" evidence="1">
    <location>
        <begin position="27"/>
        <end position="130"/>
    </location>
</feature>
<reference evidence="2 3" key="1">
    <citation type="submission" date="2018-06" db="EMBL/GenBank/DDBJ databases">
        <authorList>
            <consortium name="Pathogen Informatics"/>
            <person name="Doyle S."/>
        </authorList>
    </citation>
    <scope>NUCLEOTIDE SEQUENCE [LARGE SCALE GENOMIC DNA]</scope>
    <source>
        <strain evidence="2 3">NCTC9836</strain>
    </source>
</reference>
<keyword evidence="1" id="KW-0732">Signal</keyword>
<dbReference type="AlphaFoldDB" id="A0A381J445"/>
<dbReference type="OrthoDB" id="9926604at2"/>
<protein>
    <submittedName>
        <fullName evidence="2">Uncharacterized protein</fullName>
    </submittedName>
</protein>
<feature type="signal peptide" evidence="1">
    <location>
        <begin position="1"/>
        <end position="26"/>
    </location>
</feature>
<dbReference type="Proteomes" id="UP000254664">
    <property type="component" value="Unassembled WGS sequence"/>
</dbReference>
<proteinExistence type="predicted"/>
<dbReference type="RefSeq" id="WP_115639940.1">
    <property type="nucleotide sequence ID" value="NZ_UFWZ01000001.1"/>
</dbReference>
<name>A0A381J445_9CLOT</name>